<name>A0A820USD8_9BILA</name>
<organism evidence="4 5">
    <name type="scientific">Rotaria magnacalcarata</name>
    <dbReference type="NCBI Taxonomy" id="392030"/>
    <lineage>
        <taxon>Eukaryota</taxon>
        <taxon>Metazoa</taxon>
        <taxon>Spiralia</taxon>
        <taxon>Gnathifera</taxon>
        <taxon>Rotifera</taxon>
        <taxon>Eurotatoria</taxon>
        <taxon>Bdelloidea</taxon>
        <taxon>Philodinida</taxon>
        <taxon>Philodinidae</taxon>
        <taxon>Rotaria</taxon>
    </lineage>
</organism>
<dbReference type="InterPro" id="IPR002172">
    <property type="entry name" value="LDrepeatLR_classA_rpt"/>
</dbReference>
<dbReference type="SMART" id="SM00192">
    <property type="entry name" value="LDLa"/>
    <property type="match status" value="1"/>
</dbReference>
<dbReference type="PANTHER" id="PTHR23282">
    <property type="entry name" value="APICAL ENDOSOMAL GLYCOPROTEIN PRECURSOR"/>
    <property type="match status" value="1"/>
</dbReference>
<dbReference type="InterPro" id="IPR000998">
    <property type="entry name" value="MAM_dom"/>
</dbReference>
<proteinExistence type="predicted"/>
<gene>
    <name evidence="4" type="ORF">OVN521_LOCUS40119</name>
</gene>
<dbReference type="Gene3D" id="2.60.120.200">
    <property type="match status" value="1"/>
</dbReference>
<dbReference type="PROSITE" id="PS50060">
    <property type="entry name" value="MAM_2"/>
    <property type="match status" value="1"/>
</dbReference>
<comment type="caution">
    <text evidence="2">Lacks conserved residue(s) required for the propagation of feature annotation.</text>
</comment>
<reference evidence="4" key="1">
    <citation type="submission" date="2021-02" db="EMBL/GenBank/DDBJ databases">
        <authorList>
            <person name="Nowell W R."/>
        </authorList>
    </citation>
    <scope>NUCLEOTIDE SEQUENCE</scope>
</reference>
<comment type="caution">
    <text evidence="4">The sequence shown here is derived from an EMBL/GenBank/DDBJ whole genome shotgun (WGS) entry which is preliminary data.</text>
</comment>
<evidence type="ECO:0000313" key="5">
    <source>
        <dbReference type="Proteomes" id="UP000663866"/>
    </source>
</evidence>
<accession>A0A820USD8</accession>
<dbReference type="GO" id="GO:0016020">
    <property type="term" value="C:membrane"/>
    <property type="evidence" value="ECO:0007669"/>
    <property type="project" value="InterPro"/>
</dbReference>
<dbReference type="AlphaFoldDB" id="A0A820USD8"/>
<protein>
    <recommendedName>
        <fullName evidence="3">MAM domain-containing protein</fullName>
    </recommendedName>
</protein>
<evidence type="ECO:0000256" key="1">
    <source>
        <dbReference type="ARBA" id="ARBA00023157"/>
    </source>
</evidence>
<feature type="non-terminal residue" evidence="4">
    <location>
        <position position="1"/>
    </location>
</feature>
<dbReference type="EMBL" id="CAJOBG010051730">
    <property type="protein sequence ID" value="CAF4489477.1"/>
    <property type="molecule type" value="Genomic_DNA"/>
</dbReference>
<dbReference type="CDD" id="cd06263">
    <property type="entry name" value="MAM"/>
    <property type="match status" value="1"/>
</dbReference>
<feature type="disulfide bond" evidence="2">
    <location>
        <begin position="236"/>
        <end position="251"/>
    </location>
</feature>
<evidence type="ECO:0000259" key="3">
    <source>
        <dbReference type="PROSITE" id="PS50060"/>
    </source>
</evidence>
<dbReference type="PANTHER" id="PTHR23282:SF142">
    <property type="entry name" value="MAM DOMAIN-CONTAINING PROTEIN"/>
    <property type="match status" value="1"/>
</dbReference>
<evidence type="ECO:0000256" key="2">
    <source>
        <dbReference type="PROSITE-ProRule" id="PRU00124"/>
    </source>
</evidence>
<dbReference type="Proteomes" id="UP000663866">
    <property type="component" value="Unassembled WGS sequence"/>
</dbReference>
<keyword evidence="5" id="KW-1185">Reference proteome</keyword>
<dbReference type="InterPro" id="IPR013320">
    <property type="entry name" value="ConA-like_dom_sf"/>
</dbReference>
<feature type="domain" description="MAM" evidence="3">
    <location>
        <begin position="22"/>
        <end position="196"/>
    </location>
</feature>
<dbReference type="InterPro" id="IPR036055">
    <property type="entry name" value="LDL_receptor-like_sf"/>
</dbReference>
<evidence type="ECO:0000313" key="4">
    <source>
        <dbReference type="EMBL" id="CAF4489477.1"/>
    </source>
</evidence>
<dbReference type="Pfam" id="PF00629">
    <property type="entry name" value="MAM"/>
    <property type="match status" value="1"/>
</dbReference>
<dbReference type="SUPFAM" id="SSF49899">
    <property type="entry name" value="Concanavalin A-like lectins/glucanases"/>
    <property type="match status" value="1"/>
</dbReference>
<dbReference type="SUPFAM" id="SSF57424">
    <property type="entry name" value="LDL receptor-like module"/>
    <property type="match status" value="1"/>
</dbReference>
<keyword evidence="1 2" id="KW-1015">Disulfide bond</keyword>
<dbReference type="Gene3D" id="4.10.400.10">
    <property type="entry name" value="Low-density Lipoprotein Receptor"/>
    <property type="match status" value="1"/>
</dbReference>
<sequence>LCDFSDDCGDSTDEYNCEKYVDMCNFENNLEPICSWSHDEDADFKWSRIRGDQVNNLDWYDDFWQFYGPDRDHTLGTSKGHFLFLETSAPRKPNDTARVVSPVFNPTTSGDCQFRFWYHMYGYDVASLNVYTRTSVGGPLTLVWNQNGQRGDEWLRTKIVLKVQQPFQVLIEGVRGAGYEGDIGVDDTSFTPGCQLLPTATLPPVIDVTVTSPYCNATFSHCLQNTRQCLPVEQFCNFNIECTDQTDELSCPSTCTFEQKSLCSWKNDRKQTLSWDFG</sequence>
<dbReference type="InterPro" id="IPR051560">
    <property type="entry name" value="MAM_domain-containing"/>
</dbReference>
<dbReference type="SMART" id="SM00137">
    <property type="entry name" value="MAM"/>
    <property type="match status" value="1"/>
</dbReference>
<feature type="non-terminal residue" evidence="4">
    <location>
        <position position="278"/>
    </location>
</feature>
<dbReference type="PROSITE" id="PS50068">
    <property type="entry name" value="LDLRA_2"/>
    <property type="match status" value="1"/>
</dbReference>